<protein>
    <recommendedName>
        <fullName evidence="4">Carboxylesterase type B domain-containing protein</fullName>
    </recommendedName>
</protein>
<keyword evidence="3" id="KW-0325">Glycoprotein</keyword>
<dbReference type="InterPro" id="IPR029058">
    <property type="entry name" value="AB_hydrolase_fold"/>
</dbReference>
<evidence type="ECO:0000259" key="4">
    <source>
        <dbReference type="Pfam" id="PF00135"/>
    </source>
</evidence>
<dbReference type="InterPro" id="IPR019819">
    <property type="entry name" value="Carboxylesterase_B_CS"/>
</dbReference>
<evidence type="ECO:0000313" key="6">
    <source>
        <dbReference type="Proteomes" id="UP000678499"/>
    </source>
</evidence>
<evidence type="ECO:0000256" key="3">
    <source>
        <dbReference type="ARBA" id="ARBA00023180"/>
    </source>
</evidence>
<dbReference type="InterPro" id="IPR051093">
    <property type="entry name" value="Neuroligin/BSAL"/>
</dbReference>
<dbReference type="SUPFAM" id="SSF53474">
    <property type="entry name" value="alpha/beta-Hydrolases"/>
    <property type="match status" value="1"/>
</dbReference>
<sequence length="436" mass="48849">MKSVVVFLGIPYAMPPIDDLRFKPPRPHKGWQLWQATDFGPACPQPARHVGGAQNVWEMDEDCLYLNVYTPSVSGAVVNKYPVIVYIHGGQFEHGASNQFPPHALVAWHEVVVVTFNYRLGALGFLSTGDEHSPGNYGMLDQALAIRWVYENAHVFNGDPRRITLWGVGAGAAAAGLHVLTPRTKDKVFGVFAQSGSALADWAAIKHVLTPRTKDKVFGVFAQSGSALADWAAIKLPEQARNTSRVYAARIACPNDNAFKLVDCLKKGRSFNELANQEIEVGQQFMDEQIRKYVHKYNFTLNPGGVFDAIQSQYTFWPDPTNTTMIREEYINFLSDSLYKAPVDNMVKRMVLAGIPTYFYVMNTTVEAVRLPLWRQVPHGIDSLFLAGAPFMDKEFFPESMRVDKRAWTEGDRNMSEFFMKAVANFAHHGKPTPEV</sequence>
<accession>A0A7R9C2Y1</accession>
<keyword evidence="2" id="KW-0732">Signal</keyword>
<dbReference type="PROSITE" id="PS00941">
    <property type="entry name" value="CARBOXYLESTERASE_B_2"/>
    <property type="match status" value="1"/>
</dbReference>
<dbReference type="Gene3D" id="3.40.50.1820">
    <property type="entry name" value="alpha/beta hydrolase"/>
    <property type="match status" value="3"/>
</dbReference>
<dbReference type="InterPro" id="IPR002018">
    <property type="entry name" value="CarbesteraseB"/>
</dbReference>
<dbReference type="PANTHER" id="PTHR43903">
    <property type="entry name" value="NEUROLIGIN"/>
    <property type="match status" value="1"/>
</dbReference>
<comment type="similarity">
    <text evidence="1">Belongs to the type-B carboxylesterase/lipase family.</text>
</comment>
<name>A0A7R9C2Y1_9CRUS</name>
<keyword evidence="6" id="KW-1185">Reference proteome</keyword>
<dbReference type="OrthoDB" id="408631at2759"/>
<organism evidence="5">
    <name type="scientific">Notodromas monacha</name>
    <dbReference type="NCBI Taxonomy" id="399045"/>
    <lineage>
        <taxon>Eukaryota</taxon>
        <taxon>Metazoa</taxon>
        <taxon>Ecdysozoa</taxon>
        <taxon>Arthropoda</taxon>
        <taxon>Crustacea</taxon>
        <taxon>Oligostraca</taxon>
        <taxon>Ostracoda</taxon>
        <taxon>Podocopa</taxon>
        <taxon>Podocopida</taxon>
        <taxon>Cypridocopina</taxon>
        <taxon>Cypridoidea</taxon>
        <taxon>Cyprididae</taxon>
        <taxon>Notodromas</taxon>
    </lineage>
</organism>
<feature type="domain" description="Carboxylesterase type B" evidence="4">
    <location>
        <begin position="283"/>
        <end position="434"/>
    </location>
</feature>
<evidence type="ECO:0000313" key="5">
    <source>
        <dbReference type="EMBL" id="CAD7285013.1"/>
    </source>
</evidence>
<dbReference type="AlphaFoldDB" id="A0A7R9C2Y1"/>
<proteinExistence type="inferred from homology"/>
<dbReference type="EMBL" id="OA893081">
    <property type="protein sequence ID" value="CAD7285013.1"/>
    <property type="molecule type" value="Genomic_DNA"/>
</dbReference>
<dbReference type="EMBL" id="CAJPEX010011044">
    <property type="protein sequence ID" value="CAG0925165.1"/>
    <property type="molecule type" value="Genomic_DNA"/>
</dbReference>
<reference evidence="5" key="1">
    <citation type="submission" date="2020-11" db="EMBL/GenBank/DDBJ databases">
        <authorList>
            <person name="Tran Van P."/>
        </authorList>
    </citation>
    <scope>NUCLEOTIDE SEQUENCE</scope>
</reference>
<dbReference type="Pfam" id="PF00135">
    <property type="entry name" value="COesterase"/>
    <property type="match status" value="2"/>
</dbReference>
<evidence type="ECO:0000256" key="1">
    <source>
        <dbReference type="ARBA" id="ARBA00005964"/>
    </source>
</evidence>
<gene>
    <name evidence="5" type="ORF">NMOB1V02_LOCUS12615</name>
</gene>
<evidence type="ECO:0000256" key="2">
    <source>
        <dbReference type="ARBA" id="ARBA00022729"/>
    </source>
</evidence>
<feature type="domain" description="Carboxylesterase type B" evidence="4">
    <location>
        <begin position="3"/>
        <end position="205"/>
    </location>
</feature>
<dbReference type="Proteomes" id="UP000678499">
    <property type="component" value="Unassembled WGS sequence"/>
</dbReference>